<dbReference type="EC" id="2.1.3.2" evidence="7"/>
<dbReference type="PRINTS" id="PR00100">
    <property type="entry name" value="AOTCASE"/>
</dbReference>
<dbReference type="RefSeq" id="WP_160196792.1">
    <property type="nucleotide sequence ID" value="NZ_QXXA01000005.1"/>
</dbReference>
<dbReference type="Gene3D" id="3.40.50.1370">
    <property type="entry name" value="Aspartate/ornithine carbamoyltransferase"/>
    <property type="match status" value="2"/>
</dbReference>
<evidence type="ECO:0000256" key="7">
    <source>
        <dbReference type="HAMAP-Rule" id="MF_00001"/>
    </source>
</evidence>
<feature type="binding site" evidence="7">
    <location>
        <position position="83"/>
    </location>
    <ligand>
        <name>L-aspartate</name>
        <dbReference type="ChEBI" id="CHEBI:29991"/>
    </ligand>
</feature>
<feature type="domain" description="Aspartate/ornithine carbamoyltransferase carbamoyl-P binding" evidence="9">
    <location>
        <begin position="5"/>
        <end position="144"/>
    </location>
</feature>
<accession>A0A845QYU8</accession>
<keyword evidence="4 7" id="KW-0665">Pyrimidine biosynthesis</keyword>
<feature type="binding site" evidence="7">
    <location>
        <position position="135"/>
    </location>
    <ligand>
        <name>carbamoyl phosphate</name>
        <dbReference type="ChEBI" id="CHEBI:58228"/>
    </ligand>
</feature>
<gene>
    <name evidence="7 10" type="primary">pyrB</name>
    <name evidence="10" type="ORF">D3Z33_05540</name>
</gene>
<dbReference type="GO" id="GO:0006207">
    <property type="term" value="P:'de novo' pyrimidine nucleobase biosynthetic process"/>
    <property type="evidence" value="ECO:0007669"/>
    <property type="project" value="InterPro"/>
</dbReference>
<protein>
    <recommendedName>
        <fullName evidence="7">Aspartate carbamoyltransferase</fullName>
        <ecNumber evidence="7">2.1.3.2</ecNumber>
    </recommendedName>
    <alternativeName>
        <fullName evidence="7">Aspartate transcarbamylase</fullName>
        <shortName evidence="7">ATCase</shortName>
    </alternativeName>
</protein>
<feature type="domain" description="Aspartate/ornithine carbamoyltransferase Asp/Orn-binding" evidence="8">
    <location>
        <begin position="153"/>
        <end position="298"/>
    </location>
</feature>
<comment type="catalytic activity">
    <reaction evidence="6 7">
        <text>carbamoyl phosphate + L-aspartate = N-carbamoyl-L-aspartate + phosphate + H(+)</text>
        <dbReference type="Rhea" id="RHEA:20013"/>
        <dbReference type="ChEBI" id="CHEBI:15378"/>
        <dbReference type="ChEBI" id="CHEBI:29991"/>
        <dbReference type="ChEBI" id="CHEBI:32814"/>
        <dbReference type="ChEBI" id="CHEBI:43474"/>
        <dbReference type="ChEBI" id="CHEBI:58228"/>
        <dbReference type="EC" id="2.1.3.2"/>
    </reaction>
</comment>
<dbReference type="InterPro" id="IPR006131">
    <property type="entry name" value="Asp_carbamoyltransf_Asp/Orn-bd"/>
</dbReference>
<dbReference type="OrthoDB" id="9774690at2"/>
<name>A0A845QYU8_9CLOT</name>
<comment type="pathway">
    <text evidence="1 7">Pyrimidine metabolism; UMP biosynthesis via de novo pathway; (S)-dihydroorotate from bicarbonate: step 2/3.</text>
</comment>
<reference evidence="10 11" key="1">
    <citation type="submission" date="2018-08" db="EMBL/GenBank/DDBJ databases">
        <title>Murine metabolic-syndrome-specific gut microbial biobank.</title>
        <authorList>
            <person name="Liu C."/>
        </authorList>
    </citation>
    <scope>NUCLEOTIDE SEQUENCE [LARGE SCALE GENOMIC DNA]</scope>
    <source>
        <strain evidence="10 11">583</strain>
    </source>
</reference>
<keyword evidence="11" id="KW-1185">Reference proteome</keyword>
<dbReference type="Pfam" id="PF00185">
    <property type="entry name" value="OTCace"/>
    <property type="match status" value="1"/>
</dbReference>
<dbReference type="NCBIfam" id="NF002032">
    <property type="entry name" value="PRK00856.1"/>
    <property type="match status" value="1"/>
</dbReference>
<dbReference type="FunFam" id="3.40.50.1370:FF:000002">
    <property type="entry name" value="Aspartate carbamoyltransferase 2"/>
    <property type="match status" value="1"/>
</dbReference>
<dbReference type="Pfam" id="PF02729">
    <property type="entry name" value="OTCace_N"/>
    <property type="match status" value="1"/>
</dbReference>
<dbReference type="SUPFAM" id="SSF53671">
    <property type="entry name" value="Aspartate/ornithine carbamoyltransferase"/>
    <property type="match status" value="1"/>
</dbReference>
<evidence type="ECO:0000313" key="10">
    <source>
        <dbReference type="EMBL" id="NBI06322.1"/>
    </source>
</evidence>
<feature type="binding site" evidence="7">
    <location>
        <position position="104"/>
    </location>
    <ligand>
        <name>carbamoyl phosphate</name>
        <dbReference type="ChEBI" id="CHEBI:58228"/>
    </ligand>
</feature>
<comment type="caution">
    <text evidence="10">The sequence shown here is derived from an EMBL/GenBank/DDBJ whole genome shotgun (WGS) entry which is preliminary data.</text>
</comment>
<feature type="binding site" evidence="7">
    <location>
        <position position="165"/>
    </location>
    <ligand>
        <name>L-aspartate</name>
        <dbReference type="ChEBI" id="CHEBI:29991"/>
    </ligand>
</feature>
<keyword evidence="3 7" id="KW-0808">Transferase</keyword>
<comment type="function">
    <text evidence="5 7">Catalyzes the condensation of carbamoyl phosphate and aspartate to form carbamoyl aspartate and inorganic phosphate, the committed step in the de novo pyrimidine nucleotide biosynthesis pathway.</text>
</comment>
<feature type="binding site" evidence="7">
    <location>
        <position position="264"/>
    </location>
    <ligand>
        <name>carbamoyl phosphate</name>
        <dbReference type="ChEBI" id="CHEBI:58228"/>
    </ligand>
</feature>
<organism evidence="10 11">
    <name type="scientific">Senegalia massiliensis</name>
    <dbReference type="NCBI Taxonomy" id="1720316"/>
    <lineage>
        <taxon>Bacteria</taxon>
        <taxon>Bacillati</taxon>
        <taxon>Bacillota</taxon>
        <taxon>Clostridia</taxon>
        <taxon>Eubacteriales</taxon>
        <taxon>Clostridiaceae</taxon>
        <taxon>Senegalia</taxon>
    </lineage>
</organism>
<dbReference type="PROSITE" id="PS00097">
    <property type="entry name" value="CARBAMOYLTRANSFERASE"/>
    <property type="match status" value="1"/>
</dbReference>
<dbReference type="InterPro" id="IPR006130">
    <property type="entry name" value="Asp/Orn_carbamoylTrfase"/>
</dbReference>
<dbReference type="PANTHER" id="PTHR45753:SF6">
    <property type="entry name" value="ASPARTATE CARBAMOYLTRANSFERASE"/>
    <property type="match status" value="1"/>
</dbReference>
<feature type="binding site" evidence="7">
    <location>
        <position position="265"/>
    </location>
    <ligand>
        <name>carbamoyl phosphate</name>
        <dbReference type="ChEBI" id="CHEBI:58228"/>
    </ligand>
</feature>
<dbReference type="GO" id="GO:0016597">
    <property type="term" value="F:amino acid binding"/>
    <property type="evidence" value="ECO:0007669"/>
    <property type="project" value="InterPro"/>
</dbReference>
<dbReference type="InterPro" id="IPR006132">
    <property type="entry name" value="Asp/Orn_carbamoyltranf_P-bd"/>
</dbReference>
<dbReference type="GO" id="GO:0006520">
    <property type="term" value="P:amino acid metabolic process"/>
    <property type="evidence" value="ECO:0007669"/>
    <property type="project" value="InterPro"/>
</dbReference>
<dbReference type="PANTHER" id="PTHR45753">
    <property type="entry name" value="ORNITHINE CARBAMOYLTRANSFERASE, MITOCHONDRIAL"/>
    <property type="match status" value="1"/>
</dbReference>
<proteinExistence type="inferred from homology"/>
<evidence type="ECO:0000256" key="2">
    <source>
        <dbReference type="ARBA" id="ARBA00008896"/>
    </source>
</evidence>
<dbReference type="PRINTS" id="PR00101">
    <property type="entry name" value="ATCASE"/>
</dbReference>
<evidence type="ECO:0000259" key="9">
    <source>
        <dbReference type="Pfam" id="PF02729"/>
    </source>
</evidence>
<feature type="binding site" evidence="7">
    <location>
        <position position="54"/>
    </location>
    <ligand>
        <name>carbamoyl phosphate</name>
        <dbReference type="ChEBI" id="CHEBI:58228"/>
    </ligand>
</feature>
<dbReference type="AlphaFoldDB" id="A0A845QYU8"/>
<dbReference type="InterPro" id="IPR036901">
    <property type="entry name" value="Asp/Orn_carbamoylTrfase_sf"/>
</dbReference>
<dbReference type="InterPro" id="IPR002082">
    <property type="entry name" value="Asp_carbamoyltransf"/>
</dbReference>
<dbReference type="GO" id="GO:0004070">
    <property type="term" value="F:aspartate carbamoyltransferase activity"/>
    <property type="evidence" value="ECO:0007669"/>
    <property type="project" value="UniProtKB-UniRule"/>
</dbReference>
<sequence>MLKGRHLIEPRDFSLEELDEIFALAEDIIKNEKDYLDKCRGKLLASLFYEPSTRTRFSFESAMYRLGGQVVGFSEAASSSVSKGESVADTIKTIACYSDIAVMRHPKEGAPLLASQNTDMPIINAGDGGHQHPTQTLTDLLTIRILKKDLSNHTIGLCGDLKFGRTVHSLVKAMKRYLNINFVFISPEELQIPDYIKDDLQENSYYETESLDEVIDKLDILYMTRVQKERFFNEEDYVRLKDSYILTNEKLKNSKEDLIIMHPLPRVNEIAVEVDRDKRAVYFDQAKFGMYVRMALILKLLGVE</sequence>
<evidence type="ECO:0000256" key="3">
    <source>
        <dbReference type="ARBA" id="ARBA00022679"/>
    </source>
</evidence>
<dbReference type="EMBL" id="QXXA01000005">
    <property type="protein sequence ID" value="NBI06322.1"/>
    <property type="molecule type" value="Genomic_DNA"/>
</dbReference>
<dbReference type="HAMAP" id="MF_00001">
    <property type="entry name" value="Asp_carb_tr"/>
    <property type="match status" value="1"/>
</dbReference>
<comment type="subunit">
    <text evidence="7">Heterododecamer (2C3:3R2) of six catalytic PyrB chains organized as two trimers (C3), and six regulatory PyrI chains organized as three dimers (R2).</text>
</comment>
<evidence type="ECO:0000256" key="5">
    <source>
        <dbReference type="ARBA" id="ARBA00043884"/>
    </source>
</evidence>
<comment type="similarity">
    <text evidence="2 7">Belongs to the aspartate/ornithine carbamoyltransferase superfamily. ATCase family.</text>
</comment>
<evidence type="ECO:0000259" key="8">
    <source>
        <dbReference type="Pfam" id="PF00185"/>
    </source>
</evidence>
<evidence type="ECO:0000313" key="11">
    <source>
        <dbReference type="Proteomes" id="UP000467132"/>
    </source>
</evidence>
<feature type="binding site" evidence="7">
    <location>
        <position position="55"/>
    </location>
    <ligand>
        <name>carbamoyl phosphate</name>
        <dbReference type="ChEBI" id="CHEBI:58228"/>
    </ligand>
</feature>
<evidence type="ECO:0000256" key="4">
    <source>
        <dbReference type="ARBA" id="ARBA00022975"/>
    </source>
</evidence>
<dbReference type="GO" id="GO:0044205">
    <property type="term" value="P:'de novo' UMP biosynthetic process"/>
    <property type="evidence" value="ECO:0007669"/>
    <property type="project" value="UniProtKB-UniRule"/>
</dbReference>
<dbReference type="Proteomes" id="UP000467132">
    <property type="component" value="Unassembled WGS sequence"/>
</dbReference>
<feature type="binding site" evidence="7">
    <location>
        <position position="132"/>
    </location>
    <ligand>
        <name>carbamoyl phosphate</name>
        <dbReference type="ChEBI" id="CHEBI:58228"/>
    </ligand>
</feature>
<dbReference type="UniPathway" id="UPA00070">
    <property type="reaction ID" value="UER00116"/>
</dbReference>
<feature type="binding site" evidence="7">
    <location>
        <position position="225"/>
    </location>
    <ligand>
        <name>L-aspartate</name>
        <dbReference type="ChEBI" id="CHEBI:29991"/>
    </ligand>
</feature>
<evidence type="ECO:0000256" key="6">
    <source>
        <dbReference type="ARBA" id="ARBA00048859"/>
    </source>
</evidence>
<dbReference type="NCBIfam" id="TIGR00670">
    <property type="entry name" value="asp_carb_tr"/>
    <property type="match status" value="1"/>
</dbReference>
<evidence type="ECO:0000256" key="1">
    <source>
        <dbReference type="ARBA" id="ARBA00004852"/>
    </source>
</evidence>